<reference evidence="2" key="2">
    <citation type="submission" date="2020-09" db="EMBL/GenBank/DDBJ databases">
        <authorList>
            <person name="Sun Q."/>
            <person name="Ohkuma M."/>
        </authorList>
    </citation>
    <scope>NUCLEOTIDE SEQUENCE</scope>
    <source>
        <strain evidence="2">JCM 3131</strain>
    </source>
</reference>
<keyword evidence="3" id="KW-1185">Reference proteome</keyword>
<organism evidence="2 3">
    <name type="scientific">Streptomyces ruber</name>
    <dbReference type="NCBI Taxonomy" id="83378"/>
    <lineage>
        <taxon>Bacteria</taxon>
        <taxon>Bacillati</taxon>
        <taxon>Actinomycetota</taxon>
        <taxon>Actinomycetes</taxon>
        <taxon>Kitasatosporales</taxon>
        <taxon>Streptomycetaceae</taxon>
        <taxon>Streptomyces</taxon>
    </lineage>
</organism>
<gene>
    <name evidence="2" type="ORF">GCM10010145_56710</name>
</gene>
<feature type="compositionally biased region" description="Basic residues" evidence="1">
    <location>
        <begin position="69"/>
        <end position="83"/>
    </location>
</feature>
<dbReference type="EMBL" id="BMQK01000017">
    <property type="protein sequence ID" value="GGQ79726.1"/>
    <property type="molecule type" value="Genomic_DNA"/>
</dbReference>
<accession>A0A918BMT6</accession>
<feature type="region of interest" description="Disordered" evidence="1">
    <location>
        <begin position="65"/>
        <end position="87"/>
    </location>
</feature>
<dbReference type="AlphaFoldDB" id="A0A918BMT6"/>
<evidence type="ECO:0000313" key="2">
    <source>
        <dbReference type="EMBL" id="GGQ79726.1"/>
    </source>
</evidence>
<comment type="caution">
    <text evidence="2">The sequence shown here is derived from an EMBL/GenBank/DDBJ whole genome shotgun (WGS) entry which is preliminary data.</text>
</comment>
<dbReference type="Proteomes" id="UP000620156">
    <property type="component" value="Unassembled WGS sequence"/>
</dbReference>
<evidence type="ECO:0000313" key="3">
    <source>
        <dbReference type="Proteomes" id="UP000620156"/>
    </source>
</evidence>
<evidence type="ECO:0000256" key="1">
    <source>
        <dbReference type="SAM" id="MobiDB-lite"/>
    </source>
</evidence>
<protein>
    <submittedName>
        <fullName evidence="2">Uncharacterized protein</fullName>
    </submittedName>
</protein>
<reference evidence="2" key="1">
    <citation type="journal article" date="2014" name="Int. J. Syst. Evol. Microbiol.">
        <title>Complete genome sequence of Corynebacterium casei LMG S-19264T (=DSM 44701T), isolated from a smear-ripened cheese.</title>
        <authorList>
            <consortium name="US DOE Joint Genome Institute (JGI-PGF)"/>
            <person name="Walter F."/>
            <person name="Albersmeier A."/>
            <person name="Kalinowski J."/>
            <person name="Ruckert C."/>
        </authorList>
    </citation>
    <scope>NUCLEOTIDE SEQUENCE</scope>
    <source>
        <strain evidence="2">JCM 3131</strain>
    </source>
</reference>
<sequence>MVASTLLPMTTRRPAPFGRARYAMITSLTASGALDLDGAQRLAAGWWTGAATVWCCPGRRAWGPPAPRTARRPVRHPRPPGHPHRADTVLRLAEHPRIVAVKDRAYDLLGTQKVLAATELAY</sequence>
<name>A0A918BMT6_9ACTN</name>
<proteinExistence type="predicted"/>